<sequence>MFRNSLSALSKAKAFGSCASSSSSVSSLASKFHLVVLQSFIGETRRNFSSDTISKSSSSGSSIASFIKDSKLNADQKQQLNALLKSSELGGKVLKYKLNELNINYSNLEMGSRNHIVAGVDANGNVLGFDHVTLDTLWVKKSSETSTLTDPSTLEQIPLVKRNFTVSAGRDKDIESALVQESTKDTDIVFARGDSNYGIILSFVEEGDSNTAAINQQMGMEHIGSLGSVLAHSLNVEYDKRVVAVIEGHTSLQQEVVGILQEEYEQYQVLDGSFCNFKEAKTVYQRPEPGNYFVIYKEGEIVAGAKFVAPQDLNILNCGDVTLDRVMAFSQVFGFKRTHYSKESFRSLKFDHLYAKPGHEDDLWTLMRVVASRFSPNLHWIQIVGDERDSNWLRYLGANSDKKQQPSSKFLGSFGFYSPKGIEVHAKTYGIDSAIADKIKNGPLMFPSDVAFLK</sequence>
<dbReference type="GeneID" id="68116137"/>
<comment type="caution">
    <text evidence="1">The sequence shown here is derived from an EMBL/GenBank/DDBJ whole genome shotgun (WGS) entry which is preliminary data.</text>
</comment>
<proteinExistence type="predicted"/>
<evidence type="ECO:0000313" key="1">
    <source>
        <dbReference type="EMBL" id="KAF0972671.1"/>
    </source>
</evidence>
<accession>A0A6A5BDJ2</accession>
<keyword evidence="2" id="KW-1185">Reference proteome</keyword>
<dbReference type="EMBL" id="VFQX01000066">
    <property type="protein sequence ID" value="KAF0972671.1"/>
    <property type="molecule type" value="Genomic_DNA"/>
</dbReference>
<evidence type="ECO:0000313" key="2">
    <source>
        <dbReference type="Proteomes" id="UP000444721"/>
    </source>
</evidence>
<dbReference type="VEuPathDB" id="AmoebaDB:FDP41_008920"/>
<name>A0A6A5BDJ2_NAEFO</name>
<dbReference type="Proteomes" id="UP000444721">
    <property type="component" value="Unassembled WGS sequence"/>
</dbReference>
<protein>
    <submittedName>
        <fullName evidence="1">Uncharacterized protein</fullName>
    </submittedName>
</protein>
<dbReference type="AlphaFoldDB" id="A0A6A5BDJ2"/>
<organism evidence="1 2">
    <name type="scientific">Naegleria fowleri</name>
    <name type="common">Brain eating amoeba</name>
    <dbReference type="NCBI Taxonomy" id="5763"/>
    <lineage>
        <taxon>Eukaryota</taxon>
        <taxon>Discoba</taxon>
        <taxon>Heterolobosea</taxon>
        <taxon>Tetramitia</taxon>
        <taxon>Eutetramitia</taxon>
        <taxon>Vahlkampfiidae</taxon>
        <taxon>Naegleria</taxon>
    </lineage>
</organism>
<dbReference type="VEuPathDB" id="AmoebaDB:NF0069980"/>
<reference evidence="1 2" key="1">
    <citation type="journal article" date="2019" name="Sci. Rep.">
        <title>Nanopore sequencing improves the draft genome of the human pathogenic amoeba Naegleria fowleri.</title>
        <authorList>
            <person name="Liechti N."/>
            <person name="Schurch N."/>
            <person name="Bruggmann R."/>
            <person name="Wittwer M."/>
        </authorList>
    </citation>
    <scope>NUCLEOTIDE SEQUENCE [LARGE SCALE GENOMIC DNA]</scope>
    <source>
        <strain evidence="1 2">ATCC 30894</strain>
    </source>
</reference>
<gene>
    <name evidence="1" type="ORF">FDP41_008920</name>
</gene>
<dbReference type="RefSeq" id="XP_044557385.1">
    <property type="nucleotide sequence ID" value="XM_044712824.1"/>
</dbReference>
<dbReference type="OrthoDB" id="10324082at2759"/>
<dbReference type="VEuPathDB" id="AmoebaDB:NfTy_047650"/>